<dbReference type="InterPro" id="IPR037522">
    <property type="entry name" value="HD_GYP_dom"/>
</dbReference>
<dbReference type="Proteomes" id="UP000565205">
    <property type="component" value="Unassembled WGS sequence"/>
</dbReference>
<dbReference type="InterPro" id="IPR006675">
    <property type="entry name" value="HDIG_dom"/>
</dbReference>
<keyword evidence="2" id="KW-0808">Transferase</keyword>
<dbReference type="SMART" id="SM00471">
    <property type="entry name" value="HDc"/>
    <property type="match status" value="1"/>
</dbReference>
<keyword evidence="4" id="KW-1185">Reference proteome</keyword>
<dbReference type="EMBL" id="JABXXQ010000116">
    <property type="protein sequence ID" value="NVN30198.1"/>
    <property type="molecule type" value="Genomic_DNA"/>
</dbReference>
<protein>
    <submittedName>
        <fullName evidence="3">HD domain-containing protein</fullName>
    </submittedName>
    <submittedName>
        <fullName evidence="2">Putative nucleotidyltransferase with HDIG domain</fullName>
    </submittedName>
</protein>
<evidence type="ECO:0000313" key="2">
    <source>
        <dbReference type="EMBL" id="MBB3172251.1"/>
    </source>
</evidence>
<name>A0A839UY45_9PROT</name>
<dbReference type="Gene3D" id="1.10.3210.10">
    <property type="entry name" value="Hypothetical protein af1432"/>
    <property type="match status" value="1"/>
</dbReference>
<sequence length="256" mass="27631">MEEMCGRPRSVRMFGNGCDGSGVERSVRQVSRHLGRVFEQAGARMPLDIEALDAAGLGTMDAIARDGARAWLSTVGHIDEAVFRHSLMVAGVMSSLLTMLRVRRDQASLLVQGALLHDIGKVRIDPRILDKPGPLDADEMAIMRTHTQHGEAIAQAAGLGSTICAMIRSHHEHLDGSGYPDGLRRGRISNAVRALTVCDIFSALVEPRSYKPALSPETAFATMRLREAHLDRELLAMLHVAFDRPVAAAAEPAAAG</sequence>
<dbReference type="Proteomes" id="UP000557688">
    <property type="component" value="Unassembled WGS sequence"/>
</dbReference>
<evidence type="ECO:0000313" key="5">
    <source>
        <dbReference type="Proteomes" id="UP000565205"/>
    </source>
</evidence>
<reference evidence="2 4" key="2">
    <citation type="submission" date="2020-08" db="EMBL/GenBank/DDBJ databases">
        <title>Genomic Encyclopedia of Type Strains, Phase III (KMG-III): the genomes of soil and plant-associated and newly described type strains.</title>
        <authorList>
            <person name="Whitman W."/>
        </authorList>
    </citation>
    <scope>NUCLEOTIDE SEQUENCE [LARGE SCALE GENOMIC DNA]</scope>
    <source>
        <strain evidence="2 4">CECT 8088</strain>
    </source>
</reference>
<dbReference type="NCBIfam" id="TIGR00277">
    <property type="entry name" value="HDIG"/>
    <property type="match status" value="1"/>
</dbReference>
<reference evidence="3 5" key="1">
    <citation type="submission" date="2020-06" db="EMBL/GenBank/DDBJ databases">
        <title>Description of novel acetic acid bacteria.</title>
        <authorList>
            <person name="Sombolestani A."/>
        </authorList>
    </citation>
    <scope>NUCLEOTIDE SEQUENCE [LARGE SCALE GENOMIC DNA]</scope>
    <source>
        <strain evidence="3 5">LMG 26838</strain>
    </source>
</reference>
<evidence type="ECO:0000313" key="4">
    <source>
        <dbReference type="Proteomes" id="UP000557688"/>
    </source>
</evidence>
<comment type="caution">
    <text evidence="2">The sequence shown here is derived from an EMBL/GenBank/DDBJ whole genome shotgun (WGS) entry which is preliminary data.</text>
</comment>
<dbReference type="PANTHER" id="PTHR43155">
    <property type="entry name" value="CYCLIC DI-GMP PHOSPHODIESTERASE PA4108-RELATED"/>
    <property type="match status" value="1"/>
</dbReference>
<organism evidence="2 4">
    <name type="scientific">Endobacter medicaginis</name>
    <dbReference type="NCBI Taxonomy" id="1181271"/>
    <lineage>
        <taxon>Bacteria</taxon>
        <taxon>Pseudomonadati</taxon>
        <taxon>Pseudomonadota</taxon>
        <taxon>Alphaproteobacteria</taxon>
        <taxon>Acetobacterales</taxon>
        <taxon>Acetobacteraceae</taxon>
        <taxon>Endobacter</taxon>
    </lineage>
</organism>
<dbReference type="Pfam" id="PF13487">
    <property type="entry name" value="HD_5"/>
    <property type="match status" value="1"/>
</dbReference>
<dbReference type="PROSITE" id="PS51832">
    <property type="entry name" value="HD_GYP"/>
    <property type="match status" value="1"/>
</dbReference>
<evidence type="ECO:0000313" key="3">
    <source>
        <dbReference type="EMBL" id="NVN30198.1"/>
    </source>
</evidence>
<feature type="domain" description="HD-GYP" evidence="1">
    <location>
        <begin position="52"/>
        <end position="254"/>
    </location>
</feature>
<dbReference type="AlphaFoldDB" id="A0A839UY45"/>
<evidence type="ECO:0000259" key="1">
    <source>
        <dbReference type="PROSITE" id="PS51832"/>
    </source>
</evidence>
<proteinExistence type="predicted"/>
<dbReference type="GO" id="GO:0016740">
    <property type="term" value="F:transferase activity"/>
    <property type="evidence" value="ECO:0007669"/>
    <property type="project" value="UniProtKB-KW"/>
</dbReference>
<dbReference type="RefSeq" id="WP_176623529.1">
    <property type="nucleotide sequence ID" value="NZ_JABXXQ010000116.1"/>
</dbReference>
<dbReference type="SUPFAM" id="SSF109604">
    <property type="entry name" value="HD-domain/PDEase-like"/>
    <property type="match status" value="1"/>
</dbReference>
<accession>A0A839UY45</accession>
<dbReference type="CDD" id="cd00077">
    <property type="entry name" value="HDc"/>
    <property type="match status" value="1"/>
</dbReference>
<dbReference type="GO" id="GO:0008081">
    <property type="term" value="F:phosphoric diester hydrolase activity"/>
    <property type="evidence" value="ECO:0007669"/>
    <property type="project" value="UniProtKB-ARBA"/>
</dbReference>
<gene>
    <name evidence="2" type="ORF">FHR90_000057</name>
    <name evidence="3" type="ORF">HUK83_07610</name>
</gene>
<dbReference type="EMBL" id="JACHXV010000001">
    <property type="protein sequence ID" value="MBB3172251.1"/>
    <property type="molecule type" value="Genomic_DNA"/>
</dbReference>
<dbReference type="InterPro" id="IPR003607">
    <property type="entry name" value="HD/PDEase_dom"/>
</dbReference>
<dbReference type="PANTHER" id="PTHR43155:SF2">
    <property type="entry name" value="CYCLIC DI-GMP PHOSPHODIESTERASE PA4108"/>
    <property type="match status" value="1"/>
</dbReference>